<evidence type="ECO:0000313" key="1">
    <source>
        <dbReference type="EMBL" id="ANX11587.1"/>
    </source>
</evidence>
<proteinExistence type="predicted"/>
<evidence type="ECO:0000313" key="2">
    <source>
        <dbReference type="Proteomes" id="UP000077412"/>
    </source>
</evidence>
<gene>
    <name evidence="1" type="ORF">ABE41_006170</name>
</gene>
<dbReference type="OrthoDB" id="2622128at2"/>
<keyword evidence="2" id="KW-1185">Reference proteome</keyword>
<accession>A0A1B1Z2B3</accession>
<dbReference type="AlphaFoldDB" id="A0A1B1Z2B3"/>
<dbReference type="EMBL" id="CP016761">
    <property type="protein sequence ID" value="ANX11587.1"/>
    <property type="molecule type" value="Genomic_DNA"/>
</dbReference>
<reference evidence="1 2" key="1">
    <citation type="submission" date="2016-08" db="EMBL/GenBank/DDBJ databases">
        <title>Complete genome sequence of Fictibacillus arsenicus G25-54, a strain with toxicity to nematodes and a potential arsenic-resistance activity.</title>
        <authorList>
            <person name="Zheng Z."/>
        </authorList>
    </citation>
    <scope>NUCLEOTIDE SEQUENCE [LARGE SCALE GENOMIC DNA]</scope>
    <source>
        <strain evidence="1 2">G25-54</strain>
    </source>
</reference>
<organism evidence="1 2">
    <name type="scientific">Fictibacillus arsenicus</name>
    <dbReference type="NCBI Taxonomy" id="255247"/>
    <lineage>
        <taxon>Bacteria</taxon>
        <taxon>Bacillati</taxon>
        <taxon>Bacillota</taxon>
        <taxon>Bacilli</taxon>
        <taxon>Bacillales</taxon>
        <taxon>Fictibacillaceae</taxon>
        <taxon>Fictibacillus</taxon>
    </lineage>
</organism>
<name>A0A1B1Z2B3_9BACL</name>
<dbReference type="RefSeq" id="WP_066287571.1">
    <property type="nucleotide sequence ID" value="NZ_CP016761.1"/>
</dbReference>
<sequence>MTETIEERIALREKILFDLYDYHFTNIGSEYRTNSDELKKAPEENLAYDYLDQKGLIKVKRLNQSLLVKITAQGIDFCETKILKEIQRV</sequence>
<dbReference type="Proteomes" id="UP000077412">
    <property type="component" value="Chromosome"/>
</dbReference>
<protein>
    <submittedName>
        <fullName evidence="1">Uncharacterized protein</fullName>
    </submittedName>
</protein>
<dbReference type="KEGG" id="far:ABE41_006170"/>